<feature type="domain" description="Mechanosensitive ion channel MscS" evidence="3">
    <location>
        <begin position="216"/>
        <end position="276"/>
    </location>
</feature>
<dbReference type="PANTHER" id="PTHR30221">
    <property type="entry name" value="SMALL-CONDUCTANCE MECHANOSENSITIVE CHANNEL"/>
    <property type="match status" value="1"/>
</dbReference>
<evidence type="ECO:0000313" key="5">
    <source>
        <dbReference type="Proteomes" id="UP000693981"/>
    </source>
</evidence>
<feature type="transmembrane region" description="Helical" evidence="2">
    <location>
        <begin position="35"/>
        <end position="57"/>
    </location>
</feature>
<dbReference type="PANTHER" id="PTHR30221:SF1">
    <property type="entry name" value="SMALL-CONDUCTANCE MECHANOSENSITIVE CHANNEL"/>
    <property type="match status" value="1"/>
</dbReference>
<evidence type="ECO:0000256" key="1">
    <source>
        <dbReference type="SAM" id="MobiDB-lite"/>
    </source>
</evidence>
<dbReference type="GO" id="GO:0016020">
    <property type="term" value="C:membrane"/>
    <property type="evidence" value="ECO:0007669"/>
    <property type="project" value="InterPro"/>
</dbReference>
<dbReference type="GO" id="GO:0008381">
    <property type="term" value="F:mechanosensitive monoatomic ion channel activity"/>
    <property type="evidence" value="ECO:0007669"/>
    <property type="project" value="InterPro"/>
</dbReference>
<dbReference type="OrthoDB" id="124973at2759"/>
<gene>
    <name evidence="4" type="ORF">PHYBOEH_002049</name>
</gene>
<feature type="compositionally biased region" description="Polar residues" evidence="1">
    <location>
        <begin position="1"/>
        <end position="17"/>
    </location>
</feature>
<keyword evidence="2" id="KW-1133">Transmembrane helix</keyword>
<dbReference type="InterPro" id="IPR045275">
    <property type="entry name" value="MscS_archaea/bacteria_type"/>
</dbReference>
<dbReference type="Pfam" id="PF00924">
    <property type="entry name" value="MS_channel_2nd"/>
    <property type="match status" value="1"/>
</dbReference>
<dbReference type="AlphaFoldDB" id="A0A8T1WRR1"/>
<keyword evidence="2" id="KW-0812">Transmembrane</keyword>
<protein>
    <recommendedName>
        <fullName evidence="3">Mechanosensitive ion channel MscS domain-containing protein</fullName>
    </recommendedName>
</protein>
<proteinExistence type="predicted"/>
<feature type="transmembrane region" description="Helical" evidence="2">
    <location>
        <begin position="118"/>
        <end position="139"/>
    </location>
</feature>
<reference evidence="4" key="1">
    <citation type="submission" date="2021-02" db="EMBL/GenBank/DDBJ databases">
        <authorList>
            <person name="Palmer J.M."/>
        </authorList>
    </citation>
    <scope>NUCLEOTIDE SEQUENCE</scope>
    <source>
        <strain evidence="4">SCRP23</strain>
    </source>
</reference>
<evidence type="ECO:0000256" key="2">
    <source>
        <dbReference type="SAM" id="Phobius"/>
    </source>
</evidence>
<accession>A0A8T1WRR1</accession>
<keyword evidence="2" id="KW-0472">Membrane</keyword>
<keyword evidence="5" id="KW-1185">Reference proteome</keyword>
<feature type="transmembrane region" description="Helical" evidence="2">
    <location>
        <begin position="194"/>
        <end position="216"/>
    </location>
</feature>
<evidence type="ECO:0000313" key="4">
    <source>
        <dbReference type="EMBL" id="KAG7396587.1"/>
    </source>
</evidence>
<dbReference type="Proteomes" id="UP000693981">
    <property type="component" value="Unassembled WGS sequence"/>
</dbReference>
<feature type="region of interest" description="Disordered" evidence="1">
    <location>
        <begin position="1"/>
        <end position="25"/>
    </location>
</feature>
<evidence type="ECO:0000259" key="3">
    <source>
        <dbReference type="Pfam" id="PF00924"/>
    </source>
</evidence>
<organism evidence="4 5">
    <name type="scientific">Phytophthora boehmeriae</name>
    <dbReference type="NCBI Taxonomy" id="109152"/>
    <lineage>
        <taxon>Eukaryota</taxon>
        <taxon>Sar</taxon>
        <taxon>Stramenopiles</taxon>
        <taxon>Oomycota</taxon>
        <taxon>Peronosporomycetes</taxon>
        <taxon>Peronosporales</taxon>
        <taxon>Peronosporaceae</taxon>
        <taxon>Phytophthora</taxon>
    </lineage>
</organism>
<dbReference type="EMBL" id="JAGDFL010000149">
    <property type="protein sequence ID" value="KAG7396587.1"/>
    <property type="molecule type" value="Genomic_DNA"/>
</dbReference>
<feature type="transmembrane region" description="Helical" evidence="2">
    <location>
        <begin position="78"/>
        <end position="98"/>
    </location>
</feature>
<comment type="caution">
    <text evidence="4">The sequence shown here is derived from an EMBL/GenBank/DDBJ whole genome shotgun (WGS) entry which is preliminary data.</text>
</comment>
<name>A0A8T1WRR1_9STRA</name>
<feature type="transmembrane region" description="Helical" evidence="2">
    <location>
        <begin position="160"/>
        <end position="182"/>
    </location>
</feature>
<dbReference type="InterPro" id="IPR006685">
    <property type="entry name" value="MscS_channel_2nd"/>
</dbReference>
<sequence length="404" mass="45257">MNSTSNSSVVQPTTEPSVPQPTAPVSTISSDQWRVFLGLALLVSAYVLRVEAVRFSLRVARRILPSLFAWLREFEKMLLRPLSWVVFVLFSWFAAYVMDLEALLDLDPGDLVSIITLLLGPPLVWVVICFCNYVTWGIVRVQGWSRAVSKDDDDYSRVMIITEGIGVIKVLLVAAVVSTCIIDEIGRFTDFESGQISTVAVIMVEFVFVFGAHSWLKNIMGGLMTLQDEQIKSGLHVSFQGHEGVVERLFLQGFSLRQYDKGLAYIPNSIMLENSVTVQSKTLDRRCVVAVHLSHSTPSASLRIFIQEMDNCLLQHIANRSTSTTANVLGLEKPRGGWNMVNVYERSKLTSSEDGQTPGRFWISIEAPYLVHVVYYSQERHIKGLLAEKTELLALLDRLANPSR</sequence>